<gene>
    <name evidence="1" type="ORF">L6164_005891</name>
</gene>
<organism evidence="1 2">
    <name type="scientific">Bauhinia variegata</name>
    <name type="common">Purple orchid tree</name>
    <name type="synonym">Phanera variegata</name>
    <dbReference type="NCBI Taxonomy" id="167791"/>
    <lineage>
        <taxon>Eukaryota</taxon>
        <taxon>Viridiplantae</taxon>
        <taxon>Streptophyta</taxon>
        <taxon>Embryophyta</taxon>
        <taxon>Tracheophyta</taxon>
        <taxon>Spermatophyta</taxon>
        <taxon>Magnoliopsida</taxon>
        <taxon>eudicotyledons</taxon>
        <taxon>Gunneridae</taxon>
        <taxon>Pentapetalae</taxon>
        <taxon>rosids</taxon>
        <taxon>fabids</taxon>
        <taxon>Fabales</taxon>
        <taxon>Fabaceae</taxon>
        <taxon>Cercidoideae</taxon>
        <taxon>Cercideae</taxon>
        <taxon>Bauhiniinae</taxon>
        <taxon>Bauhinia</taxon>
    </lineage>
</organism>
<protein>
    <submittedName>
        <fullName evidence="1">Uncharacterized protein</fullName>
    </submittedName>
</protein>
<comment type="caution">
    <text evidence="1">The sequence shown here is derived from an EMBL/GenBank/DDBJ whole genome shotgun (WGS) entry which is preliminary data.</text>
</comment>
<dbReference type="EMBL" id="CM039428">
    <property type="protein sequence ID" value="KAI4351533.1"/>
    <property type="molecule type" value="Genomic_DNA"/>
</dbReference>
<evidence type="ECO:0000313" key="1">
    <source>
        <dbReference type="EMBL" id="KAI4351533.1"/>
    </source>
</evidence>
<keyword evidence="2" id="KW-1185">Reference proteome</keyword>
<name>A0ACB9PSN6_BAUVA</name>
<evidence type="ECO:0000313" key="2">
    <source>
        <dbReference type="Proteomes" id="UP000828941"/>
    </source>
</evidence>
<proteinExistence type="predicted"/>
<reference evidence="1 2" key="1">
    <citation type="journal article" date="2022" name="DNA Res.">
        <title>Chromosomal-level genome assembly of the orchid tree Bauhinia variegata (Leguminosae; Cercidoideae) supports the allotetraploid origin hypothesis of Bauhinia.</title>
        <authorList>
            <person name="Zhong Y."/>
            <person name="Chen Y."/>
            <person name="Zheng D."/>
            <person name="Pang J."/>
            <person name="Liu Y."/>
            <person name="Luo S."/>
            <person name="Meng S."/>
            <person name="Qian L."/>
            <person name="Wei D."/>
            <person name="Dai S."/>
            <person name="Zhou R."/>
        </authorList>
    </citation>
    <scope>NUCLEOTIDE SEQUENCE [LARGE SCALE GENOMIC DNA]</scope>
    <source>
        <strain evidence="1">BV-YZ2020</strain>
    </source>
</reference>
<dbReference type="Proteomes" id="UP000828941">
    <property type="component" value="Chromosome 3"/>
</dbReference>
<sequence length="497" mass="56230">MEVPGSDDRKPLQNSRSALRIGLNEDPSPFSEILPDSVDTVGDHGENPPPPAGGPGRIPVDFQEFVCGACGEQKIKEQFVICDVCEGSFDLGCAEMCRWEAELLDEWVCGKCSFEEARSEELEDLRGHGEVNPNGARNKRMKMAQDGNLRPWSDLPEALLDQITRHFGVVDYLMFGCVCKSWRSYTSAYKQEFLASQTPHILFLSPYARKSCYFYNPFEHKMYKALLPSLVGRFCAGITGGYLVMDNKKEKADKPLWLVNPITRHELYFPRSPHRLCRIFLASVSIPRGELMLIGISMFRSVLQFCRSSDVQWTTYEFQGHELPIDGAFFKGKLYLITDVGRILQFDPSSPPYYIKLGVGSIPNPTLQMRLVASEEQLFVLVTSYEEHHRIYMLDFQMKLWITVQSLGDQALFIGNRIGSLGSCTKVNSEEGCQSARDCILEVGYGCSEKFTVRPLGENIHWRTQIKINGWCGVPTSIDNAFWYFPHLASNVDSLSQ</sequence>
<accession>A0ACB9PSN6</accession>